<dbReference type="Pfam" id="PF00076">
    <property type="entry name" value="RRM_1"/>
    <property type="match status" value="2"/>
</dbReference>
<sequence length="569" mass="63143">MTTEPDGMENGDPREQSVESKKGEKSSRDVRRDDEKRRKSRSRSPREKKSRKRSSSRDRKRSRSRDRSDRKRSRSRDRGERRRSRSRDRRDRDRGERVGDRDRDRRRSRSPARGGDRDRRRSSRSPRRDRSRERRRSRSPPRRGSPSGFRSAARGGGRLPGPERRDVMPFTARKSPPRDANLNMTAEERDQRTLFILQIARQTRPRDLEEFFSSVGNVRDVRIITDSRTGRSKGIAYVEFWEEESVPLGLALNGQKLLNAPLIIQRTCAERNRAANAIPASVIGLGPAGDKTKPVKLSVTSLHPDIDEDMLAGILDPFGRLEKVEMAKDSAGKSTGTAVATFRHAEDAQKAMEQLNGFDLAGRAIRVTFLDEDDARTAMRGPNMETIAEDKTGISLGQGGRIQLMAKLAASGGVNMPTAPTAAAPAEEIPAIATACFMLSNMFDPSKENEAGWADDVREDVIEECHKNGGALHVYVDQASAQGNVYVKCPTVSVAYKSVNSLHGRWFSGKVITANYVPAPSYHDLFPDARHATVPLVPGAGRMAMAPPPPGPIPPPPPPAAGYGYGYGY</sequence>
<evidence type="ECO:0000256" key="3">
    <source>
        <dbReference type="ARBA" id="ARBA00022884"/>
    </source>
</evidence>
<evidence type="ECO:0000313" key="5">
    <source>
        <dbReference type="EnsemblMetazoa" id="PPA22260.1"/>
    </source>
</evidence>
<protein>
    <submittedName>
        <fullName evidence="5">RNA binding protein</fullName>
    </submittedName>
</protein>
<dbReference type="CDD" id="cd12283">
    <property type="entry name" value="RRM1_RBM39_like"/>
    <property type="match status" value="1"/>
</dbReference>
<reference evidence="6" key="1">
    <citation type="journal article" date="2008" name="Nat. Genet.">
        <title>The Pristionchus pacificus genome provides a unique perspective on nematode lifestyle and parasitism.</title>
        <authorList>
            <person name="Dieterich C."/>
            <person name="Clifton S.W."/>
            <person name="Schuster L.N."/>
            <person name="Chinwalla A."/>
            <person name="Delehaunty K."/>
            <person name="Dinkelacker I."/>
            <person name="Fulton L."/>
            <person name="Fulton R."/>
            <person name="Godfrey J."/>
            <person name="Minx P."/>
            <person name="Mitreva M."/>
            <person name="Roeseler W."/>
            <person name="Tian H."/>
            <person name="Witte H."/>
            <person name="Yang S.P."/>
            <person name="Wilson R.K."/>
            <person name="Sommer R.J."/>
        </authorList>
    </citation>
    <scope>NUCLEOTIDE SEQUENCE [LARGE SCALE GENOMIC DNA]</scope>
    <source>
        <strain evidence="6">PS312</strain>
    </source>
</reference>
<dbReference type="Pfam" id="PF15519">
    <property type="entry name" value="RBM39linker"/>
    <property type="match status" value="1"/>
</dbReference>
<dbReference type="GO" id="GO:0031490">
    <property type="term" value="F:chromatin DNA binding"/>
    <property type="evidence" value="ECO:0000318"/>
    <property type="project" value="GO_Central"/>
</dbReference>
<dbReference type="InterPro" id="IPR029123">
    <property type="entry name" value="RBM39_linker"/>
</dbReference>
<evidence type="ECO:0000313" key="6">
    <source>
        <dbReference type="Proteomes" id="UP000005239"/>
    </source>
</evidence>
<proteinExistence type="predicted"/>
<evidence type="ECO:0000256" key="1">
    <source>
        <dbReference type="ARBA" id="ARBA00022553"/>
    </source>
</evidence>
<dbReference type="GO" id="GO:0003723">
    <property type="term" value="F:RNA binding"/>
    <property type="evidence" value="ECO:0007669"/>
    <property type="project" value="UniProtKB-UniRule"/>
</dbReference>
<name>A0A2A6BYD3_PRIPA</name>
<keyword evidence="3" id="KW-0694">RNA-binding</keyword>
<feature type="region of interest" description="Disordered" evidence="4">
    <location>
        <begin position="1"/>
        <end position="180"/>
    </location>
</feature>
<reference evidence="5" key="2">
    <citation type="submission" date="2022-06" db="UniProtKB">
        <authorList>
            <consortium name="EnsemblMetazoa"/>
        </authorList>
    </citation>
    <scope>IDENTIFICATION</scope>
    <source>
        <strain evidence="5">PS312</strain>
    </source>
</reference>
<dbReference type="InterPro" id="IPR000504">
    <property type="entry name" value="RRM_dom"/>
</dbReference>
<dbReference type="InterPro" id="IPR006509">
    <property type="entry name" value="RBM39_SF"/>
</dbReference>
<dbReference type="SMART" id="SM00360">
    <property type="entry name" value="RRM"/>
    <property type="match status" value="2"/>
</dbReference>
<keyword evidence="1" id="KW-0597">Phosphoprotein</keyword>
<dbReference type="CDD" id="cd12285">
    <property type="entry name" value="RRM3_RBM39_like"/>
    <property type="match status" value="1"/>
</dbReference>
<dbReference type="InterPro" id="IPR012677">
    <property type="entry name" value="Nucleotide-bd_a/b_plait_sf"/>
</dbReference>
<dbReference type="Proteomes" id="UP000005239">
    <property type="component" value="Unassembled WGS sequence"/>
</dbReference>
<dbReference type="SUPFAM" id="SSF54928">
    <property type="entry name" value="RNA-binding domain, RBD"/>
    <property type="match status" value="2"/>
</dbReference>
<feature type="compositionally biased region" description="Basic residues" evidence="4">
    <location>
        <begin position="38"/>
        <end position="87"/>
    </location>
</feature>
<evidence type="ECO:0000256" key="2">
    <source>
        <dbReference type="ARBA" id="ARBA00022737"/>
    </source>
</evidence>
<dbReference type="PANTHER" id="PTHR48036">
    <property type="entry name" value="SPLICING FACTOR (PAD-1), PUTATIVE (AFU_ORTHOLOGUE AFUA_1G15810)-RELATED"/>
    <property type="match status" value="1"/>
</dbReference>
<feature type="compositionally biased region" description="Basic and acidic residues" evidence="4">
    <location>
        <begin position="11"/>
        <end position="37"/>
    </location>
</feature>
<dbReference type="GO" id="GO:0005634">
    <property type="term" value="C:nucleus"/>
    <property type="evidence" value="ECO:0007669"/>
    <property type="project" value="InterPro"/>
</dbReference>
<dbReference type="EnsemblMetazoa" id="PPA22260.1">
    <property type="protein sequence ID" value="PPA22260.1"/>
    <property type="gene ID" value="WBGene00111814"/>
</dbReference>
<accession>A0A8R1UEB6</accession>
<dbReference type="OrthoDB" id="8123449at2759"/>
<evidence type="ECO:0000256" key="4">
    <source>
        <dbReference type="SAM" id="MobiDB-lite"/>
    </source>
</evidence>
<feature type="compositionally biased region" description="Basic and acidic residues" evidence="4">
    <location>
        <begin position="88"/>
        <end position="105"/>
    </location>
</feature>
<dbReference type="Gene3D" id="3.30.70.330">
    <property type="match status" value="3"/>
</dbReference>
<accession>A0A2A6BYD3</accession>
<dbReference type="GO" id="GO:0006998">
    <property type="term" value="P:nuclear envelope organization"/>
    <property type="evidence" value="ECO:0000318"/>
    <property type="project" value="GO_Central"/>
</dbReference>
<organism evidence="5 6">
    <name type="scientific">Pristionchus pacificus</name>
    <name type="common">Parasitic nematode worm</name>
    <dbReference type="NCBI Taxonomy" id="54126"/>
    <lineage>
        <taxon>Eukaryota</taxon>
        <taxon>Metazoa</taxon>
        <taxon>Ecdysozoa</taxon>
        <taxon>Nematoda</taxon>
        <taxon>Chromadorea</taxon>
        <taxon>Rhabditida</taxon>
        <taxon>Rhabditina</taxon>
        <taxon>Diplogasteromorpha</taxon>
        <taxon>Diplogasteroidea</taxon>
        <taxon>Neodiplogasteridae</taxon>
        <taxon>Pristionchus</taxon>
    </lineage>
</organism>
<dbReference type="AlphaFoldDB" id="A0A2A6BYD3"/>
<dbReference type="NCBIfam" id="TIGR01622">
    <property type="entry name" value="SF-CC1"/>
    <property type="match status" value="1"/>
</dbReference>
<dbReference type="InterPro" id="IPR035979">
    <property type="entry name" value="RBD_domain_sf"/>
</dbReference>
<feature type="compositionally biased region" description="Low complexity" evidence="4">
    <location>
        <begin position="142"/>
        <end position="153"/>
    </location>
</feature>
<gene>
    <name evidence="5" type="primary">WBGene00111814</name>
</gene>
<keyword evidence="6" id="KW-1185">Reference proteome</keyword>
<keyword evidence="2" id="KW-0677">Repeat</keyword>
<dbReference type="PROSITE" id="PS50102">
    <property type="entry name" value="RRM"/>
    <property type="match status" value="2"/>
</dbReference>
<dbReference type="GO" id="GO:0006397">
    <property type="term" value="P:mRNA processing"/>
    <property type="evidence" value="ECO:0007669"/>
    <property type="project" value="InterPro"/>
</dbReference>